<organism evidence="1">
    <name type="scientific">marine sediment metagenome</name>
    <dbReference type="NCBI Taxonomy" id="412755"/>
    <lineage>
        <taxon>unclassified sequences</taxon>
        <taxon>metagenomes</taxon>
        <taxon>ecological metagenomes</taxon>
    </lineage>
</organism>
<reference evidence="1" key="1">
    <citation type="journal article" date="2015" name="Nature">
        <title>Complex archaea that bridge the gap between prokaryotes and eukaryotes.</title>
        <authorList>
            <person name="Spang A."/>
            <person name="Saw J.H."/>
            <person name="Jorgensen S.L."/>
            <person name="Zaremba-Niedzwiedzka K."/>
            <person name="Martijn J."/>
            <person name="Lind A.E."/>
            <person name="van Eijk R."/>
            <person name="Schleper C."/>
            <person name="Guy L."/>
            <person name="Ettema T.J."/>
        </authorList>
    </citation>
    <scope>NUCLEOTIDE SEQUENCE</scope>
</reference>
<dbReference type="AlphaFoldDB" id="A0A0F9KDZ9"/>
<comment type="caution">
    <text evidence="1">The sequence shown here is derived from an EMBL/GenBank/DDBJ whole genome shotgun (WGS) entry which is preliminary data.</text>
</comment>
<dbReference type="EMBL" id="LAZR01009392">
    <property type="protein sequence ID" value="KKM72876.1"/>
    <property type="molecule type" value="Genomic_DNA"/>
</dbReference>
<name>A0A0F9KDZ9_9ZZZZ</name>
<sequence length="120" mass="13042">MASTFGFTTEAKVKSRIKNFNSSITTTEVEEFITHAEGLVISVSKIKWTSDGNSSIPELIERVTTDLAAIHLLANDPTGGGYSLAEAAFIADVLWACSTRDLKYLGDEIIVKKLKEDSSN</sequence>
<proteinExistence type="predicted"/>
<gene>
    <name evidence="1" type="ORF">LCGC14_1416110</name>
</gene>
<protein>
    <submittedName>
        <fullName evidence="1">Uncharacterized protein</fullName>
    </submittedName>
</protein>
<accession>A0A0F9KDZ9</accession>
<evidence type="ECO:0000313" key="1">
    <source>
        <dbReference type="EMBL" id="KKM72876.1"/>
    </source>
</evidence>